<dbReference type="InterPro" id="IPR001789">
    <property type="entry name" value="Sig_transdc_resp-reg_receiver"/>
</dbReference>
<evidence type="ECO:0000256" key="1">
    <source>
        <dbReference type="ARBA" id="ARBA00022741"/>
    </source>
</evidence>
<dbReference type="RefSeq" id="WP_008868635.1">
    <property type="nucleotide sequence ID" value="NZ_ACJN02000001.1"/>
</dbReference>
<dbReference type="CDD" id="cd00156">
    <property type="entry name" value="REC"/>
    <property type="match status" value="1"/>
</dbReference>
<feature type="modified residue" description="4-aspartylphosphate" evidence="5">
    <location>
        <position position="52"/>
    </location>
</feature>
<dbReference type="SUPFAM" id="SSF52172">
    <property type="entry name" value="CheY-like"/>
    <property type="match status" value="1"/>
</dbReference>
<dbReference type="SUPFAM" id="SSF46689">
    <property type="entry name" value="Homeodomain-like"/>
    <property type="match status" value="1"/>
</dbReference>
<dbReference type="FunFam" id="3.40.50.300:FF:000006">
    <property type="entry name" value="DNA-binding transcriptional regulator NtrC"/>
    <property type="match status" value="1"/>
</dbReference>
<dbReference type="CDD" id="cd00009">
    <property type="entry name" value="AAA"/>
    <property type="match status" value="1"/>
</dbReference>
<dbReference type="PROSITE" id="PS00688">
    <property type="entry name" value="SIGMA54_INTERACT_3"/>
    <property type="match status" value="1"/>
</dbReference>
<dbReference type="InterPro" id="IPR002078">
    <property type="entry name" value="Sigma_54_int"/>
</dbReference>
<keyword evidence="1" id="KW-0547">Nucleotide-binding</keyword>
<evidence type="ECO:0000256" key="5">
    <source>
        <dbReference type="PROSITE-ProRule" id="PRU00169"/>
    </source>
</evidence>
<dbReference type="Proteomes" id="UP000005496">
    <property type="component" value="Unassembled WGS sequence"/>
</dbReference>
<organism evidence="9 10">
    <name type="scientific">Desulfonatronospira thiodismutans ASO3-1</name>
    <dbReference type="NCBI Taxonomy" id="555779"/>
    <lineage>
        <taxon>Bacteria</taxon>
        <taxon>Pseudomonadati</taxon>
        <taxon>Thermodesulfobacteriota</taxon>
        <taxon>Desulfovibrionia</taxon>
        <taxon>Desulfovibrionales</taxon>
        <taxon>Desulfonatronovibrionaceae</taxon>
        <taxon>Desulfonatronospira</taxon>
    </lineage>
</organism>
<evidence type="ECO:0000259" key="8">
    <source>
        <dbReference type="PROSITE" id="PS50110"/>
    </source>
</evidence>
<gene>
    <name evidence="9" type="ORF">Dthio_PD2927</name>
</gene>
<dbReference type="OrthoDB" id="9763792at2"/>
<feature type="domain" description="Response regulatory" evidence="8">
    <location>
        <begin position="3"/>
        <end position="117"/>
    </location>
</feature>
<dbReference type="InterPro" id="IPR003593">
    <property type="entry name" value="AAA+_ATPase"/>
</dbReference>
<dbReference type="Gene3D" id="1.10.8.60">
    <property type="match status" value="1"/>
</dbReference>
<evidence type="ECO:0000256" key="4">
    <source>
        <dbReference type="ARBA" id="ARBA00023163"/>
    </source>
</evidence>
<feature type="domain" description="Sigma-54 factor interaction" evidence="7">
    <location>
        <begin position="136"/>
        <end position="365"/>
    </location>
</feature>
<dbReference type="Gene3D" id="1.10.10.60">
    <property type="entry name" value="Homeodomain-like"/>
    <property type="match status" value="1"/>
</dbReference>
<feature type="region of interest" description="Disordered" evidence="6">
    <location>
        <begin position="393"/>
        <end position="413"/>
    </location>
</feature>
<dbReference type="InterPro" id="IPR027417">
    <property type="entry name" value="P-loop_NTPase"/>
</dbReference>
<evidence type="ECO:0000259" key="7">
    <source>
        <dbReference type="PROSITE" id="PS50045"/>
    </source>
</evidence>
<dbReference type="PANTHER" id="PTHR32071">
    <property type="entry name" value="TRANSCRIPTIONAL REGULATORY PROTEIN"/>
    <property type="match status" value="1"/>
</dbReference>
<keyword evidence="4" id="KW-0804">Transcription</keyword>
<dbReference type="GO" id="GO:0005524">
    <property type="term" value="F:ATP binding"/>
    <property type="evidence" value="ECO:0007669"/>
    <property type="project" value="UniProtKB-KW"/>
</dbReference>
<proteinExistence type="predicted"/>
<dbReference type="Gene3D" id="3.40.50.2300">
    <property type="match status" value="1"/>
</dbReference>
<dbReference type="PROSITE" id="PS00675">
    <property type="entry name" value="SIGMA54_INTERACT_1"/>
    <property type="match status" value="1"/>
</dbReference>
<dbReference type="Pfam" id="PF25601">
    <property type="entry name" value="AAA_lid_14"/>
    <property type="match status" value="1"/>
</dbReference>
<dbReference type="SUPFAM" id="SSF52540">
    <property type="entry name" value="P-loop containing nucleoside triphosphate hydrolases"/>
    <property type="match status" value="1"/>
</dbReference>
<dbReference type="PROSITE" id="PS50110">
    <property type="entry name" value="RESPONSE_REGULATORY"/>
    <property type="match status" value="1"/>
</dbReference>
<dbReference type="InterPro" id="IPR025662">
    <property type="entry name" value="Sigma_54_int_dom_ATP-bd_1"/>
</dbReference>
<dbReference type="InterPro" id="IPR011006">
    <property type="entry name" value="CheY-like_superfamily"/>
</dbReference>
<keyword evidence="2" id="KW-0067">ATP-binding</keyword>
<dbReference type="Pfam" id="PF00072">
    <property type="entry name" value="Response_reg"/>
    <property type="match status" value="1"/>
</dbReference>
<sequence>MPRVLVVDDDPEVQSTMASLLSRQDIPHHLAKDLVSTKQALQEDCFDLVLLDVGLPDGNGLDLLPEIKALKNAPEVIILTGRGDSEGAELAIEGGVWDYLLKPSPIKEIKLSISRALKYRQQKESARPRALDLSGVVGSSPAMQSCYDLLACAAGSDSNILITGETGVGKELMARTIHANSSRSGHPFVVVDCAGITDSLVESTLFGHCRGAFTGALADHTGLISQAHQGTLFLDELGELPLLIQKSLLRVLQERKFRPVGSSREQKSDFRLMAATNRDLEGMVSEGTFRNDLYFRIKTMHMHLPPLRDRVQDIRPLAMHFADELCTRSGIASKGLGADFLETLEAYSWPGNVRELCNVIEQALVACAGETNLYSMHLPKEIRIKVTRSRLEKCPPDESSHGTPPWAQKGDSPPMPDISDFKSYKQECEKKYLQCLLQKYPGNVPAILRLSGLSRSHFYTLLKKYGLES</sequence>
<dbReference type="AlphaFoldDB" id="D6SLE2"/>
<dbReference type="Gene3D" id="3.40.50.300">
    <property type="entry name" value="P-loop containing nucleotide triphosphate hydrolases"/>
    <property type="match status" value="1"/>
</dbReference>
<dbReference type="InterPro" id="IPR058031">
    <property type="entry name" value="AAA_lid_NorR"/>
</dbReference>
<keyword evidence="10" id="KW-1185">Reference proteome</keyword>
<accession>D6SLE2</accession>
<dbReference type="SMART" id="SM00448">
    <property type="entry name" value="REC"/>
    <property type="match status" value="1"/>
</dbReference>
<dbReference type="InterPro" id="IPR009057">
    <property type="entry name" value="Homeodomain-like_sf"/>
</dbReference>
<evidence type="ECO:0000256" key="2">
    <source>
        <dbReference type="ARBA" id="ARBA00022840"/>
    </source>
</evidence>
<name>D6SLE2_9BACT</name>
<evidence type="ECO:0000313" key="9">
    <source>
        <dbReference type="EMBL" id="EFI35503.1"/>
    </source>
</evidence>
<evidence type="ECO:0000256" key="3">
    <source>
        <dbReference type="ARBA" id="ARBA00023015"/>
    </source>
</evidence>
<dbReference type="eggNOG" id="COG2204">
    <property type="taxonomic scope" value="Bacteria"/>
</dbReference>
<dbReference type="GO" id="GO:0006355">
    <property type="term" value="P:regulation of DNA-templated transcription"/>
    <property type="evidence" value="ECO:0007669"/>
    <property type="project" value="InterPro"/>
</dbReference>
<keyword evidence="5" id="KW-0597">Phosphoprotein</keyword>
<dbReference type="PROSITE" id="PS50045">
    <property type="entry name" value="SIGMA54_INTERACT_4"/>
    <property type="match status" value="1"/>
</dbReference>
<evidence type="ECO:0000256" key="6">
    <source>
        <dbReference type="SAM" id="MobiDB-lite"/>
    </source>
</evidence>
<protein>
    <submittedName>
        <fullName evidence="9">Two component, sigma54 specific, transcriptional regulator, Fis family</fullName>
    </submittedName>
</protein>
<dbReference type="GO" id="GO:0000160">
    <property type="term" value="P:phosphorelay signal transduction system"/>
    <property type="evidence" value="ECO:0007669"/>
    <property type="project" value="InterPro"/>
</dbReference>
<dbReference type="PANTHER" id="PTHR32071:SF113">
    <property type="entry name" value="ALGINATE BIOSYNTHESIS TRANSCRIPTIONAL REGULATORY PROTEIN ALGB"/>
    <property type="match status" value="1"/>
</dbReference>
<comment type="caution">
    <text evidence="9">The sequence shown here is derived from an EMBL/GenBank/DDBJ whole genome shotgun (WGS) entry which is preliminary data.</text>
</comment>
<evidence type="ECO:0000313" key="10">
    <source>
        <dbReference type="Proteomes" id="UP000005496"/>
    </source>
</evidence>
<reference evidence="9" key="1">
    <citation type="submission" date="2010-05" db="EMBL/GenBank/DDBJ databases">
        <title>The draft genome of Desulfonatronospira thiodismutans ASO3-1.</title>
        <authorList>
            <consortium name="US DOE Joint Genome Institute (JGI-PGF)"/>
            <person name="Lucas S."/>
            <person name="Copeland A."/>
            <person name="Lapidus A."/>
            <person name="Cheng J.-F."/>
            <person name="Bruce D."/>
            <person name="Goodwin L."/>
            <person name="Pitluck S."/>
            <person name="Chertkov O."/>
            <person name="Brettin T."/>
            <person name="Detter J.C."/>
            <person name="Han C."/>
            <person name="Land M.L."/>
            <person name="Hauser L."/>
            <person name="Kyrpides N."/>
            <person name="Mikhailova N."/>
            <person name="Muyzer G."/>
            <person name="Woyke T."/>
        </authorList>
    </citation>
    <scope>NUCLEOTIDE SEQUENCE [LARGE SCALE GENOMIC DNA]</scope>
    <source>
        <strain evidence="9">ASO3-1</strain>
    </source>
</reference>
<dbReference type="SMART" id="SM00382">
    <property type="entry name" value="AAA"/>
    <property type="match status" value="1"/>
</dbReference>
<dbReference type="InterPro" id="IPR025944">
    <property type="entry name" value="Sigma_54_int_dom_CS"/>
</dbReference>
<dbReference type="Pfam" id="PF00158">
    <property type="entry name" value="Sigma54_activat"/>
    <property type="match status" value="1"/>
</dbReference>
<dbReference type="EMBL" id="ACJN02000001">
    <property type="protein sequence ID" value="EFI35503.1"/>
    <property type="molecule type" value="Genomic_DNA"/>
</dbReference>
<keyword evidence="3" id="KW-0805">Transcription regulation</keyword>